<dbReference type="GO" id="GO:0016887">
    <property type="term" value="F:ATP hydrolysis activity"/>
    <property type="evidence" value="ECO:0007669"/>
    <property type="project" value="InterPro"/>
</dbReference>
<dbReference type="RefSeq" id="WP_128641697.1">
    <property type="nucleotide sequence ID" value="NZ_CP008947.1"/>
</dbReference>
<dbReference type="PROSITE" id="PS00211">
    <property type="entry name" value="ABC_TRANSPORTER_1"/>
    <property type="match status" value="1"/>
</dbReference>
<dbReference type="PROSITE" id="PS50893">
    <property type="entry name" value="ABC_TRANSPORTER_2"/>
    <property type="match status" value="1"/>
</dbReference>
<organism evidence="5 6">
    <name type="scientific">Rhodococcus opacus</name>
    <name type="common">Nocardia opaca</name>
    <dbReference type="NCBI Taxonomy" id="37919"/>
    <lineage>
        <taxon>Bacteria</taxon>
        <taxon>Bacillati</taxon>
        <taxon>Actinomycetota</taxon>
        <taxon>Actinomycetes</taxon>
        <taxon>Mycobacteriales</taxon>
        <taxon>Nocardiaceae</taxon>
        <taxon>Rhodococcus</taxon>
    </lineage>
</organism>
<dbReference type="SMART" id="SM00382">
    <property type="entry name" value="AAA"/>
    <property type="match status" value="1"/>
</dbReference>
<proteinExistence type="predicted"/>
<keyword evidence="3" id="KW-0067">ATP-binding</keyword>
<dbReference type="InterPro" id="IPR013563">
    <property type="entry name" value="Oligopep_ABC_C"/>
</dbReference>
<dbReference type="GO" id="GO:0005524">
    <property type="term" value="F:ATP binding"/>
    <property type="evidence" value="ECO:0007669"/>
    <property type="project" value="UniProtKB-KW"/>
</dbReference>
<dbReference type="GO" id="GO:0055085">
    <property type="term" value="P:transmembrane transport"/>
    <property type="evidence" value="ECO:0007669"/>
    <property type="project" value="UniProtKB-ARBA"/>
</dbReference>
<dbReference type="CDD" id="cd03257">
    <property type="entry name" value="ABC_NikE_OppD_transporters"/>
    <property type="match status" value="1"/>
</dbReference>
<accession>A0A076EW19</accession>
<evidence type="ECO:0000256" key="2">
    <source>
        <dbReference type="ARBA" id="ARBA00022741"/>
    </source>
</evidence>
<evidence type="ECO:0000313" key="5">
    <source>
        <dbReference type="EMBL" id="AII09427.1"/>
    </source>
</evidence>
<dbReference type="GO" id="GO:0015833">
    <property type="term" value="P:peptide transport"/>
    <property type="evidence" value="ECO:0007669"/>
    <property type="project" value="InterPro"/>
</dbReference>
<dbReference type="PANTHER" id="PTHR43776">
    <property type="entry name" value="TRANSPORT ATP-BINDING PROTEIN"/>
    <property type="match status" value="1"/>
</dbReference>
<dbReference type="InterPro" id="IPR050319">
    <property type="entry name" value="ABC_transp_ATP-bind"/>
</dbReference>
<keyword evidence="1" id="KW-0813">Transport</keyword>
<protein>
    <submittedName>
        <fullName evidence="5">Peptide ABC transporter ATPase</fullName>
    </submittedName>
</protein>
<evidence type="ECO:0000313" key="6">
    <source>
        <dbReference type="Proteomes" id="UP000028488"/>
    </source>
</evidence>
<dbReference type="AlphaFoldDB" id="A0A076EW19"/>
<dbReference type="InterPro" id="IPR017871">
    <property type="entry name" value="ABC_transporter-like_CS"/>
</dbReference>
<name>A0A076EW19_RHOOP</name>
<sequence>MSESLLRMTGVRVERGPRGARKQILHGVDLTIDAGEKVGLIGESGSGKTTLARTILGLITPTSGSIELRGQRVDDLSTAHRRAHRRTGTVQYVFQDPLLSLDPDIPVGESIAEGLLVRGGLDRGVVRSRVAAVLSSVGLDAGIAARIPADLSGGQRQRIAIARALVLDPALLLLDEPVSALDSVNRIQILKLLTELGHSRQLAQLFISHDLGAVAALVDRIVVLYRGNIVEDGPTRQVISDPQHPYTALLVGSAPTLSGGAVTRERRRELRLRLP</sequence>
<dbReference type="InterPro" id="IPR027417">
    <property type="entry name" value="P-loop_NTPase"/>
</dbReference>
<dbReference type="InterPro" id="IPR003593">
    <property type="entry name" value="AAA+_ATPase"/>
</dbReference>
<dbReference type="EMBL" id="CP008947">
    <property type="protein sequence ID" value="AII09427.1"/>
    <property type="molecule type" value="Genomic_DNA"/>
</dbReference>
<reference evidence="5 6" key="1">
    <citation type="submission" date="2014-07" db="EMBL/GenBank/DDBJ databases">
        <title>Genome Sequence of Rhodococcus opacus Strain R7, a Biodegrader of Mono- and Polycyclic Aromatic Hydrocarbons.</title>
        <authorList>
            <person name="Di Gennaro P."/>
            <person name="Zampolli J."/>
            <person name="Presti I."/>
            <person name="Cappelletti M."/>
            <person name="D'Ursi P."/>
            <person name="Orro A."/>
            <person name="Mezzelani A."/>
            <person name="Milanesi L."/>
        </authorList>
    </citation>
    <scope>NUCLEOTIDE SEQUENCE [LARGE SCALE GENOMIC DNA]</scope>
    <source>
        <strain evidence="5 6">R7</strain>
    </source>
</reference>
<dbReference type="InterPro" id="IPR003439">
    <property type="entry name" value="ABC_transporter-like_ATP-bd"/>
</dbReference>
<dbReference type="Gene3D" id="3.40.50.300">
    <property type="entry name" value="P-loop containing nucleotide triphosphate hydrolases"/>
    <property type="match status" value="1"/>
</dbReference>
<dbReference type="eggNOG" id="COG4608">
    <property type="taxonomic scope" value="Bacteria"/>
</dbReference>
<evidence type="ECO:0000259" key="4">
    <source>
        <dbReference type="PROSITE" id="PS50893"/>
    </source>
</evidence>
<dbReference type="SUPFAM" id="SSF52540">
    <property type="entry name" value="P-loop containing nucleoside triphosphate hydrolases"/>
    <property type="match status" value="1"/>
</dbReference>
<dbReference type="Pfam" id="PF08352">
    <property type="entry name" value="oligo_HPY"/>
    <property type="match status" value="1"/>
</dbReference>
<keyword evidence="2" id="KW-0547">Nucleotide-binding</keyword>
<feature type="domain" description="ABC transporter" evidence="4">
    <location>
        <begin position="6"/>
        <end position="251"/>
    </location>
</feature>
<dbReference type="Proteomes" id="UP000028488">
    <property type="component" value="Chromosome"/>
</dbReference>
<evidence type="ECO:0000256" key="3">
    <source>
        <dbReference type="ARBA" id="ARBA00022840"/>
    </source>
</evidence>
<evidence type="ECO:0000256" key="1">
    <source>
        <dbReference type="ARBA" id="ARBA00022448"/>
    </source>
</evidence>
<dbReference type="Pfam" id="PF00005">
    <property type="entry name" value="ABC_tran"/>
    <property type="match status" value="1"/>
</dbReference>
<gene>
    <name evidence="5" type="ORF">EP51_34215</name>
</gene>